<evidence type="ECO:0000313" key="4">
    <source>
        <dbReference type="Proteomes" id="UP001556631"/>
    </source>
</evidence>
<proteinExistence type="predicted"/>
<dbReference type="SUPFAM" id="SSF53335">
    <property type="entry name" value="S-adenosyl-L-methionine-dependent methyltransferases"/>
    <property type="match status" value="1"/>
</dbReference>
<keyword evidence="3" id="KW-0489">Methyltransferase</keyword>
<dbReference type="EMBL" id="JBFPJR010000030">
    <property type="protein sequence ID" value="MEX0428961.1"/>
    <property type="molecule type" value="Genomic_DNA"/>
</dbReference>
<keyword evidence="4" id="KW-1185">Reference proteome</keyword>
<dbReference type="Pfam" id="PF13649">
    <property type="entry name" value="Methyltransf_25"/>
    <property type="match status" value="1"/>
</dbReference>
<dbReference type="RefSeq" id="WP_367994930.1">
    <property type="nucleotide sequence ID" value="NZ_JBFPJR010000030.1"/>
</dbReference>
<gene>
    <name evidence="3" type="ORF">AB3X52_15140</name>
</gene>
<evidence type="ECO:0000259" key="2">
    <source>
        <dbReference type="Pfam" id="PF13649"/>
    </source>
</evidence>
<dbReference type="Gene3D" id="3.40.50.150">
    <property type="entry name" value="Vaccinia Virus protein VP39"/>
    <property type="match status" value="1"/>
</dbReference>
<dbReference type="Proteomes" id="UP001556631">
    <property type="component" value="Unassembled WGS sequence"/>
</dbReference>
<reference evidence="3 4" key="1">
    <citation type="submission" date="2024-07" db="EMBL/GenBank/DDBJ databases">
        <authorList>
            <person name="Lee S."/>
            <person name="Kang M."/>
        </authorList>
    </citation>
    <scope>NUCLEOTIDE SEQUENCE [LARGE SCALE GENOMIC DNA]</scope>
    <source>
        <strain evidence="3 4">DS6</strain>
    </source>
</reference>
<name>A0ABV3T185_9ACTN</name>
<dbReference type="GO" id="GO:0008168">
    <property type="term" value="F:methyltransferase activity"/>
    <property type="evidence" value="ECO:0007669"/>
    <property type="project" value="UniProtKB-KW"/>
</dbReference>
<organism evidence="3 4">
    <name type="scientific">Nocardioides eburneus</name>
    <dbReference type="NCBI Taxonomy" id="3231482"/>
    <lineage>
        <taxon>Bacteria</taxon>
        <taxon>Bacillati</taxon>
        <taxon>Actinomycetota</taxon>
        <taxon>Actinomycetes</taxon>
        <taxon>Propionibacteriales</taxon>
        <taxon>Nocardioidaceae</taxon>
        <taxon>Nocardioides</taxon>
    </lineage>
</organism>
<feature type="domain" description="Methyltransferase" evidence="2">
    <location>
        <begin position="42"/>
        <end position="136"/>
    </location>
</feature>
<evidence type="ECO:0000256" key="1">
    <source>
        <dbReference type="ARBA" id="ARBA00022679"/>
    </source>
</evidence>
<sequence>MREPDAAFADPRLAALYDFIEGDRSDLDTYAAIAQEVGARRVVDIGCGTGSLALRLADRGLAVFGVDPAQASLDVARRKPGAARVTWVVGDATAAARLDPVADLVVMTGNVAQVFVSDADWHLTLGAVRACLRPGGWFAFETRRPEVRAWERWPVDATELSLPGGVPAVLSRTVTEVALPLVTFESTITLDGEELRSVSTLRFRRRRDVERDLDEHGLEVIDVRDAPDRPCQELVFVARRLGP</sequence>
<dbReference type="InterPro" id="IPR029063">
    <property type="entry name" value="SAM-dependent_MTases_sf"/>
</dbReference>
<protein>
    <submittedName>
        <fullName evidence="3">Class I SAM-dependent methyltransferase</fullName>
    </submittedName>
</protein>
<dbReference type="PANTHER" id="PTHR43861">
    <property type="entry name" value="TRANS-ACONITATE 2-METHYLTRANSFERASE-RELATED"/>
    <property type="match status" value="1"/>
</dbReference>
<evidence type="ECO:0000313" key="3">
    <source>
        <dbReference type="EMBL" id="MEX0428961.1"/>
    </source>
</evidence>
<keyword evidence="1" id="KW-0808">Transferase</keyword>
<comment type="caution">
    <text evidence="3">The sequence shown here is derived from an EMBL/GenBank/DDBJ whole genome shotgun (WGS) entry which is preliminary data.</text>
</comment>
<dbReference type="InterPro" id="IPR041698">
    <property type="entry name" value="Methyltransf_25"/>
</dbReference>
<dbReference type="GO" id="GO:0032259">
    <property type="term" value="P:methylation"/>
    <property type="evidence" value="ECO:0007669"/>
    <property type="project" value="UniProtKB-KW"/>
</dbReference>
<dbReference type="CDD" id="cd02440">
    <property type="entry name" value="AdoMet_MTases"/>
    <property type="match status" value="1"/>
</dbReference>
<accession>A0ABV3T185</accession>